<sequence length="163" mass="18800">MVEINCDGSLKGNPGVAGLGATCRNHTGDFLLVIWRKIGVNKNYLAECLAIVESAEVAVQRNWKKVWFEWDSATTIVAFGTGNMPWSLKNKWHKCKNFFSQCILSSILHSLRGCIDMITEDLFLHEGKPPWIYKWEVAHITYLDLIEFTKVSAYDWWDFRRPT</sequence>
<organism evidence="2 3">
    <name type="scientific">Coptis chinensis</name>
    <dbReference type="NCBI Taxonomy" id="261450"/>
    <lineage>
        <taxon>Eukaryota</taxon>
        <taxon>Viridiplantae</taxon>
        <taxon>Streptophyta</taxon>
        <taxon>Embryophyta</taxon>
        <taxon>Tracheophyta</taxon>
        <taxon>Spermatophyta</taxon>
        <taxon>Magnoliopsida</taxon>
        <taxon>Ranunculales</taxon>
        <taxon>Ranunculaceae</taxon>
        <taxon>Coptidoideae</taxon>
        <taxon>Coptis</taxon>
    </lineage>
</organism>
<protein>
    <recommendedName>
        <fullName evidence="1">RNase H type-1 domain-containing protein</fullName>
    </recommendedName>
</protein>
<dbReference type="Gene3D" id="3.30.420.10">
    <property type="entry name" value="Ribonuclease H-like superfamily/Ribonuclease H"/>
    <property type="match status" value="1"/>
</dbReference>
<proteinExistence type="predicted"/>
<evidence type="ECO:0000259" key="1">
    <source>
        <dbReference type="Pfam" id="PF13456"/>
    </source>
</evidence>
<reference evidence="2 3" key="1">
    <citation type="submission" date="2020-10" db="EMBL/GenBank/DDBJ databases">
        <title>The Coptis chinensis genome and diversification of protoberbering-type alkaloids.</title>
        <authorList>
            <person name="Wang B."/>
            <person name="Shu S."/>
            <person name="Song C."/>
            <person name="Liu Y."/>
        </authorList>
    </citation>
    <scope>NUCLEOTIDE SEQUENCE [LARGE SCALE GENOMIC DNA]</scope>
    <source>
        <strain evidence="2">HL-2020</strain>
        <tissue evidence="2">Leaf</tissue>
    </source>
</reference>
<gene>
    <name evidence="2" type="ORF">IFM89_038817</name>
</gene>
<name>A0A835LT47_9MAGN</name>
<dbReference type="InterPro" id="IPR053151">
    <property type="entry name" value="RNase_H-like"/>
</dbReference>
<dbReference type="GO" id="GO:0003676">
    <property type="term" value="F:nucleic acid binding"/>
    <property type="evidence" value="ECO:0007669"/>
    <property type="project" value="InterPro"/>
</dbReference>
<dbReference type="CDD" id="cd06222">
    <property type="entry name" value="RNase_H_like"/>
    <property type="match status" value="1"/>
</dbReference>
<evidence type="ECO:0000313" key="2">
    <source>
        <dbReference type="EMBL" id="KAF9603907.1"/>
    </source>
</evidence>
<comment type="caution">
    <text evidence="2">The sequence shown here is derived from an EMBL/GenBank/DDBJ whole genome shotgun (WGS) entry which is preliminary data.</text>
</comment>
<accession>A0A835LT47</accession>
<dbReference type="Proteomes" id="UP000631114">
    <property type="component" value="Unassembled WGS sequence"/>
</dbReference>
<dbReference type="InterPro" id="IPR044730">
    <property type="entry name" value="RNase_H-like_dom_plant"/>
</dbReference>
<dbReference type="InterPro" id="IPR012337">
    <property type="entry name" value="RNaseH-like_sf"/>
</dbReference>
<evidence type="ECO:0000313" key="3">
    <source>
        <dbReference type="Proteomes" id="UP000631114"/>
    </source>
</evidence>
<dbReference type="InterPro" id="IPR002156">
    <property type="entry name" value="RNaseH_domain"/>
</dbReference>
<dbReference type="InterPro" id="IPR036397">
    <property type="entry name" value="RNaseH_sf"/>
</dbReference>
<dbReference type="SUPFAM" id="SSF53098">
    <property type="entry name" value="Ribonuclease H-like"/>
    <property type="match status" value="1"/>
</dbReference>
<dbReference type="EMBL" id="JADFTS010000006">
    <property type="protein sequence ID" value="KAF9603907.1"/>
    <property type="molecule type" value="Genomic_DNA"/>
</dbReference>
<dbReference type="GO" id="GO:0004523">
    <property type="term" value="F:RNA-DNA hybrid ribonuclease activity"/>
    <property type="evidence" value="ECO:0007669"/>
    <property type="project" value="InterPro"/>
</dbReference>
<dbReference type="PANTHER" id="PTHR47723">
    <property type="entry name" value="OS05G0353850 PROTEIN"/>
    <property type="match status" value="1"/>
</dbReference>
<dbReference type="PANTHER" id="PTHR47723:SF23">
    <property type="entry name" value="REVERSE TRANSCRIPTASE-LIKE PROTEIN"/>
    <property type="match status" value="1"/>
</dbReference>
<dbReference type="Pfam" id="PF13456">
    <property type="entry name" value="RVT_3"/>
    <property type="match status" value="1"/>
</dbReference>
<feature type="domain" description="RNase H type-1" evidence="1">
    <location>
        <begin position="5"/>
        <end position="76"/>
    </location>
</feature>
<keyword evidence="3" id="KW-1185">Reference proteome</keyword>
<dbReference type="AlphaFoldDB" id="A0A835LT47"/>